<dbReference type="EMBL" id="BLXT01007141">
    <property type="protein sequence ID" value="GFO36793.1"/>
    <property type="molecule type" value="Genomic_DNA"/>
</dbReference>
<gene>
    <name evidence="1" type="ORF">PoB_006329800</name>
</gene>
<dbReference type="Proteomes" id="UP000735302">
    <property type="component" value="Unassembled WGS sequence"/>
</dbReference>
<keyword evidence="2" id="KW-1185">Reference proteome</keyword>
<reference evidence="1 2" key="1">
    <citation type="journal article" date="2021" name="Elife">
        <title>Chloroplast acquisition without the gene transfer in kleptoplastic sea slugs, Plakobranchus ocellatus.</title>
        <authorList>
            <person name="Maeda T."/>
            <person name="Takahashi S."/>
            <person name="Yoshida T."/>
            <person name="Shimamura S."/>
            <person name="Takaki Y."/>
            <person name="Nagai Y."/>
            <person name="Toyoda A."/>
            <person name="Suzuki Y."/>
            <person name="Arimoto A."/>
            <person name="Ishii H."/>
            <person name="Satoh N."/>
            <person name="Nishiyama T."/>
            <person name="Hasebe M."/>
            <person name="Maruyama T."/>
            <person name="Minagawa J."/>
            <person name="Obokata J."/>
            <person name="Shigenobu S."/>
        </authorList>
    </citation>
    <scope>NUCLEOTIDE SEQUENCE [LARGE SCALE GENOMIC DNA]</scope>
</reference>
<accession>A0AAV4CY24</accession>
<dbReference type="AlphaFoldDB" id="A0AAV4CY24"/>
<proteinExistence type="predicted"/>
<sequence length="96" mass="10701">MFIIRIMIYLLRRVEFSETEQSCEHLVDTPFKDAVNDSFSSINAASGSGNGFILIPIDYATRYIVVMCKKIETQTVDEAFANIHSCSEEILSGMGA</sequence>
<organism evidence="1 2">
    <name type="scientific">Plakobranchus ocellatus</name>
    <dbReference type="NCBI Taxonomy" id="259542"/>
    <lineage>
        <taxon>Eukaryota</taxon>
        <taxon>Metazoa</taxon>
        <taxon>Spiralia</taxon>
        <taxon>Lophotrochozoa</taxon>
        <taxon>Mollusca</taxon>
        <taxon>Gastropoda</taxon>
        <taxon>Heterobranchia</taxon>
        <taxon>Euthyneura</taxon>
        <taxon>Panpulmonata</taxon>
        <taxon>Sacoglossa</taxon>
        <taxon>Placobranchoidea</taxon>
        <taxon>Plakobranchidae</taxon>
        <taxon>Plakobranchus</taxon>
    </lineage>
</organism>
<evidence type="ECO:0000313" key="2">
    <source>
        <dbReference type="Proteomes" id="UP000735302"/>
    </source>
</evidence>
<name>A0AAV4CY24_9GAST</name>
<protein>
    <submittedName>
        <fullName evidence="1">Uncharacterized protein</fullName>
    </submittedName>
</protein>
<comment type="caution">
    <text evidence="1">The sequence shown here is derived from an EMBL/GenBank/DDBJ whole genome shotgun (WGS) entry which is preliminary data.</text>
</comment>
<evidence type="ECO:0000313" key="1">
    <source>
        <dbReference type="EMBL" id="GFO36793.1"/>
    </source>
</evidence>